<feature type="transmembrane region" description="Helical" evidence="1">
    <location>
        <begin position="128"/>
        <end position="149"/>
    </location>
</feature>
<feature type="transmembrane region" description="Helical" evidence="1">
    <location>
        <begin position="161"/>
        <end position="182"/>
    </location>
</feature>
<keyword evidence="1" id="KW-1133">Transmembrane helix</keyword>
<organism evidence="2 3">
    <name type="scientific">Brumimicrobium aurantiacum</name>
    <dbReference type="NCBI Taxonomy" id="1737063"/>
    <lineage>
        <taxon>Bacteria</taxon>
        <taxon>Pseudomonadati</taxon>
        <taxon>Bacteroidota</taxon>
        <taxon>Flavobacteriia</taxon>
        <taxon>Flavobacteriales</taxon>
        <taxon>Crocinitomicaceae</taxon>
        <taxon>Brumimicrobium</taxon>
    </lineage>
</organism>
<dbReference type="AlphaFoldDB" id="A0A3E1EW45"/>
<gene>
    <name evidence="2" type="ORF">DXU93_11330</name>
</gene>
<dbReference type="Proteomes" id="UP000257127">
    <property type="component" value="Unassembled WGS sequence"/>
</dbReference>
<comment type="caution">
    <text evidence="2">The sequence shown here is derived from an EMBL/GenBank/DDBJ whole genome shotgun (WGS) entry which is preliminary data.</text>
</comment>
<evidence type="ECO:0000256" key="1">
    <source>
        <dbReference type="SAM" id="Phobius"/>
    </source>
</evidence>
<feature type="transmembrane region" description="Helical" evidence="1">
    <location>
        <begin position="251"/>
        <end position="268"/>
    </location>
</feature>
<dbReference type="SUPFAM" id="SSF103481">
    <property type="entry name" value="Multidrug resistance efflux transporter EmrE"/>
    <property type="match status" value="1"/>
</dbReference>
<feature type="transmembrane region" description="Helical" evidence="1">
    <location>
        <begin position="194"/>
        <end position="217"/>
    </location>
</feature>
<feature type="transmembrane region" description="Helical" evidence="1">
    <location>
        <begin position="71"/>
        <end position="90"/>
    </location>
</feature>
<feature type="transmembrane region" description="Helical" evidence="1">
    <location>
        <begin position="223"/>
        <end position="244"/>
    </location>
</feature>
<dbReference type="Gene3D" id="1.10.3730.20">
    <property type="match status" value="2"/>
</dbReference>
<proteinExistence type="predicted"/>
<keyword evidence="1" id="KW-0472">Membrane</keyword>
<dbReference type="EMBL" id="QURB01000007">
    <property type="protein sequence ID" value="RFC53713.1"/>
    <property type="molecule type" value="Genomic_DNA"/>
</dbReference>
<keyword evidence="1" id="KW-0812">Transmembrane</keyword>
<evidence type="ECO:0000313" key="2">
    <source>
        <dbReference type="EMBL" id="RFC53713.1"/>
    </source>
</evidence>
<sequence length="269" mass="29474">MFERYNINVFQGIVFNYITACGVGFLLFNDEWKQADLATGSWIPFAFLVGSLFISLFFMMGKSAQENGIGITSVMVKMSLAIPVFTAIFLYNEAIYLTKIIGIIAALIGVFMITYQKKNKTVKSGNRQVAFLLILFVGSGLLDTVVNYVEKVALGELSVAIFSAFSFGVAACIGISILLIRLSQGKIQFQRQAILGGFLLGIPNFFSIYFLMMAIRFSELSDSVTYAVNNTGVVIASFIVGILMFRESATLLKFIGGLISIIAILLLTL</sequence>
<feature type="transmembrane region" description="Helical" evidence="1">
    <location>
        <begin position="40"/>
        <end position="59"/>
    </location>
</feature>
<reference evidence="2 3" key="1">
    <citation type="submission" date="2018-08" db="EMBL/GenBank/DDBJ databases">
        <title>The draft genome squence of Brumimicrobium sp. N62.</title>
        <authorList>
            <person name="Du Z.-J."/>
            <person name="Luo H.-R."/>
        </authorList>
    </citation>
    <scope>NUCLEOTIDE SEQUENCE [LARGE SCALE GENOMIC DNA]</scope>
    <source>
        <strain evidence="2 3">N62</strain>
    </source>
</reference>
<feature type="transmembrane region" description="Helical" evidence="1">
    <location>
        <begin position="96"/>
        <end position="116"/>
    </location>
</feature>
<protein>
    <submittedName>
        <fullName evidence="2">EamA/RhaT family transporter</fullName>
    </submittedName>
</protein>
<dbReference type="RefSeq" id="WP_116881409.1">
    <property type="nucleotide sequence ID" value="NZ_QURB01000007.1"/>
</dbReference>
<feature type="transmembrane region" description="Helical" evidence="1">
    <location>
        <begin position="7"/>
        <end position="28"/>
    </location>
</feature>
<keyword evidence="3" id="KW-1185">Reference proteome</keyword>
<dbReference type="InterPro" id="IPR037185">
    <property type="entry name" value="EmrE-like"/>
</dbReference>
<evidence type="ECO:0000313" key="3">
    <source>
        <dbReference type="Proteomes" id="UP000257127"/>
    </source>
</evidence>
<accession>A0A3E1EW45</accession>
<name>A0A3E1EW45_9FLAO</name>
<dbReference type="OrthoDB" id="1524053at2"/>